<dbReference type="SUPFAM" id="SSF52200">
    <property type="entry name" value="Toll/Interleukin receptor TIR domain"/>
    <property type="match status" value="1"/>
</dbReference>
<dbReference type="AlphaFoldDB" id="A0AAE0T1Z4"/>
<keyword evidence="8" id="KW-0675">Receptor</keyword>
<dbReference type="InterPro" id="IPR035897">
    <property type="entry name" value="Toll_tir_struct_dom_sf"/>
</dbReference>
<keyword evidence="4 9" id="KW-0812">Transmembrane</keyword>
<dbReference type="InterPro" id="IPR000157">
    <property type="entry name" value="TIR_dom"/>
</dbReference>
<dbReference type="Gene3D" id="3.40.50.10140">
    <property type="entry name" value="Toll/interleukin-1 receptor homology (TIR) domain"/>
    <property type="match status" value="1"/>
</dbReference>
<dbReference type="InterPro" id="IPR001611">
    <property type="entry name" value="Leu-rich_rpt"/>
</dbReference>
<gene>
    <name evidence="12" type="ORF">CHS0354_041846</name>
</gene>
<evidence type="ECO:0000313" key="12">
    <source>
        <dbReference type="EMBL" id="KAK3601909.1"/>
    </source>
</evidence>
<evidence type="ECO:0000256" key="3">
    <source>
        <dbReference type="ARBA" id="ARBA00022614"/>
    </source>
</evidence>
<dbReference type="PROSITE" id="PS50104">
    <property type="entry name" value="TIR"/>
    <property type="match status" value="1"/>
</dbReference>
<evidence type="ECO:0000313" key="13">
    <source>
        <dbReference type="Proteomes" id="UP001195483"/>
    </source>
</evidence>
<dbReference type="Gene3D" id="3.80.10.10">
    <property type="entry name" value="Ribonuclease Inhibitor"/>
    <property type="match status" value="3"/>
</dbReference>
<evidence type="ECO:0000256" key="6">
    <source>
        <dbReference type="ARBA" id="ARBA00022989"/>
    </source>
</evidence>
<feature type="signal peptide" evidence="10">
    <location>
        <begin position="1"/>
        <end position="24"/>
    </location>
</feature>
<evidence type="ECO:0000256" key="5">
    <source>
        <dbReference type="ARBA" id="ARBA00022729"/>
    </source>
</evidence>
<evidence type="ECO:0000256" key="7">
    <source>
        <dbReference type="ARBA" id="ARBA00023136"/>
    </source>
</evidence>
<dbReference type="GO" id="GO:0007165">
    <property type="term" value="P:signal transduction"/>
    <property type="evidence" value="ECO:0007669"/>
    <property type="project" value="InterPro"/>
</dbReference>
<dbReference type="SMART" id="SM00255">
    <property type="entry name" value="TIR"/>
    <property type="match status" value="1"/>
</dbReference>
<keyword evidence="7 9" id="KW-0472">Membrane</keyword>
<feature type="chain" id="PRO_5041994732" description="TIR domain-containing protein" evidence="10">
    <location>
        <begin position="25"/>
        <end position="721"/>
    </location>
</feature>
<dbReference type="Proteomes" id="UP001195483">
    <property type="component" value="Unassembled WGS sequence"/>
</dbReference>
<protein>
    <recommendedName>
        <fullName evidence="11">TIR domain-containing protein</fullName>
    </recommendedName>
</protein>
<keyword evidence="13" id="KW-1185">Reference proteome</keyword>
<reference evidence="12" key="3">
    <citation type="submission" date="2023-05" db="EMBL/GenBank/DDBJ databases">
        <authorList>
            <person name="Smith C.H."/>
        </authorList>
    </citation>
    <scope>NUCLEOTIDE SEQUENCE</scope>
    <source>
        <strain evidence="12">CHS0354</strain>
        <tissue evidence="12">Mantle</tissue>
    </source>
</reference>
<sequence>MARKLVLLLCVILVCISCIFRVGSEQYCDCRRTGQTLYMHCTVPRQKEIFQCIGNNTDANNVYFTDSQLTTIPSALTMLSNVSYLNLERNNIEELDDFVFSYIGKTLETIVLDHNNINILRNGTLNALVKLKDLFIRCNAIEVIEPDVINSNLKSLINIQWSFNRLREVDLGIAFILVLSNNQNLVVNVSHNNISNVTNYYQYPISIFNLNDSIYVDLRRNNFTTVDVAYLLRILQVKSLQDLYRLGNCGFNINYNPLLCDCNLFPFAFYIKEFHSMDPDNPVFAITCDSPESLRGMRIFDVPMNEFNCSVEKDCPATCTCQFTVVCNLLTITCADDRLDALPSLIPEGKTIHMVIHSRNLRTLSDRSYLSNVSILDVTSSAVSTVDNNFLHYLDTVEKMFLNDNSLEILPNDIQYLNLTHLESLTIHNNPYICDCHTLWMKHWLLKNRIKILELEKIKCATGSGIGKAIIEVDDNLFICQSDYKTPLLISFGSLVLLVIVVCVLIKNKEHMQVCLIAHFKCCNCLRSKFTTELENDVFIAFSKFDNDYVIGTLFPFFKKKEIKYISYHDFMPGEVLLESIEESIRSSITTLAVLTNNFLESKWCLQEFYQAHQRFICDRNRKLMILVVEDRLDQSRLRDEKIQIYMKTNIYIATSNVNYLYKLLSALPRVARKNTSAESEDVPIHGHHFGDNSSTLERISDSFDSNVTGSEICGERTPLL</sequence>
<evidence type="ECO:0000256" key="4">
    <source>
        <dbReference type="ARBA" id="ARBA00022692"/>
    </source>
</evidence>
<reference evidence="12" key="2">
    <citation type="journal article" date="2021" name="Genome Biol. Evol.">
        <title>Developing a high-quality reference genome for a parasitic bivalve with doubly uniparental inheritance (Bivalvia: Unionida).</title>
        <authorList>
            <person name="Smith C.H."/>
        </authorList>
    </citation>
    <scope>NUCLEOTIDE SEQUENCE</scope>
    <source>
        <strain evidence="12">CHS0354</strain>
        <tissue evidence="12">Mantle</tissue>
    </source>
</reference>
<evidence type="ECO:0000256" key="1">
    <source>
        <dbReference type="ARBA" id="ARBA00004167"/>
    </source>
</evidence>
<dbReference type="PANTHER" id="PTHR24365">
    <property type="entry name" value="TOLL-LIKE RECEPTOR"/>
    <property type="match status" value="1"/>
</dbReference>
<dbReference type="InterPro" id="IPR032675">
    <property type="entry name" value="LRR_dom_sf"/>
</dbReference>
<proteinExistence type="inferred from homology"/>
<keyword evidence="5 10" id="KW-0732">Signal</keyword>
<dbReference type="SUPFAM" id="SSF52058">
    <property type="entry name" value="L domain-like"/>
    <property type="match status" value="2"/>
</dbReference>
<keyword evidence="6 9" id="KW-1133">Transmembrane helix</keyword>
<evidence type="ECO:0000259" key="11">
    <source>
        <dbReference type="PROSITE" id="PS50104"/>
    </source>
</evidence>
<dbReference type="PANTHER" id="PTHR24365:SF541">
    <property type="entry name" value="PROTEIN TOLL-RELATED"/>
    <property type="match status" value="1"/>
</dbReference>
<dbReference type="InterPro" id="IPR000483">
    <property type="entry name" value="Cys-rich_flank_reg_C"/>
</dbReference>
<dbReference type="SMART" id="SM00082">
    <property type="entry name" value="LRRCT"/>
    <property type="match status" value="2"/>
</dbReference>
<evidence type="ECO:0000256" key="8">
    <source>
        <dbReference type="ARBA" id="ARBA00023170"/>
    </source>
</evidence>
<comment type="subcellular location">
    <subcellularLocation>
        <location evidence="1">Membrane</location>
        <topology evidence="1">Single-pass membrane protein</topology>
    </subcellularLocation>
</comment>
<name>A0AAE0T1Z4_9BIVA</name>
<dbReference type="GO" id="GO:0005886">
    <property type="term" value="C:plasma membrane"/>
    <property type="evidence" value="ECO:0007669"/>
    <property type="project" value="TreeGrafter"/>
</dbReference>
<reference evidence="12" key="1">
    <citation type="journal article" date="2021" name="Genome Biol. Evol.">
        <title>A High-Quality Reference Genome for a Parasitic Bivalve with Doubly Uniparental Inheritance (Bivalvia: Unionida).</title>
        <authorList>
            <person name="Smith C.H."/>
        </authorList>
    </citation>
    <scope>NUCLEOTIDE SEQUENCE</scope>
    <source>
        <strain evidence="12">CHS0354</strain>
    </source>
</reference>
<dbReference type="GO" id="GO:0038023">
    <property type="term" value="F:signaling receptor activity"/>
    <property type="evidence" value="ECO:0007669"/>
    <property type="project" value="TreeGrafter"/>
</dbReference>
<feature type="domain" description="TIR" evidence="11">
    <location>
        <begin position="534"/>
        <end position="708"/>
    </location>
</feature>
<dbReference type="Pfam" id="PF13855">
    <property type="entry name" value="LRR_8"/>
    <property type="match status" value="1"/>
</dbReference>
<comment type="similarity">
    <text evidence="2">Belongs to the Toll-like receptor family.</text>
</comment>
<dbReference type="Pfam" id="PF01463">
    <property type="entry name" value="LRRCT"/>
    <property type="match status" value="1"/>
</dbReference>
<organism evidence="12 13">
    <name type="scientific">Potamilus streckersoni</name>
    <dbReference type="NCBI Taxonomy" id="2493646"/>
    <lineage>
        <taxon>Eukaryota</taxon>
        <taxon>Metazoa</taxon>
        <taxon>Spiralia</taxon>
        <taxon>Lophotrochozoa</taxon>
        <taxon>Mollusca</taxon>
        <taxon>Bivalvia</taxon>
        <taxon>Autobranchia</taxon>
        <taxon>Heteroconchia</taxon>
        <taxon>Palaeoheterodonta</taxon>
        <taxon>Unionida</taxon>
        <taxon>Unionoidea</taxon>
        <taxon>Unionidae</taxon>
        <taxon>Ambleminae</taxon>
        <taxon>Lampsilini</taxon>
        <taxon>Potamilus</taxon>
    </lineage>
</organism>
<feature type="transmembrane region" description="Helical" evidence="9">
    <location>
        <begin position="488"/>
        <end position="506"/>
    </location>
</feature>
<dbReference type="Pfam" id="PF13676">
    <property type="entry name" value="TIR_2"/>
    <property type="match status" value="1"/>
</dbReference>
<accession>A0AAE0T1Z4</accession>
<dbReference type="EMBL" id="JAEAOA010002350">
    <property type="protein sequence ID" value="KAK3601909.1"/>
    <property type="molecule type" value="Genomic_DNA"/>
</dbReference>
<evidence type="ECO:0000256" key="10">
    <source>
        <dbReference type="SAM" id="SignalP"/>
    </source>
</evidence>
<evidence type="ECO:0000256" key="9">
    <source>
        <dbReference type="SAM" id="Phobius"/>
    </source>
</evidence>
<comment type="caution">
    <text evidence="12">The sequence shown here is derived from an EMBL/GenBank/DDBJ whole genome shotgun (WGS) entry which is preliminary data.</text>
</comment>
<keyword evidence="3" id="KW-0433">Leucine-rich repeat</keyword>
<evidence type="ECO:0000256" key="2">
    <source>
        <dbReference type="ARBA" id="ARBA00009634"/>
    </source>
</evidence>